<sequence>MVTGANTGIGFEIARHLAMKGARVLLACREEQRAERAMDRIRTAVPGADLAFVELDLADLASVAGAVDRARREDRLDLLVNNAGVMMPPLSHATAGAELQFAVNHLGHFALTLPLVAKLAEGRDTRVVIQSSIAHRRGRITFDNLDAAKGYDRTRFYAQSKLANPLFAFELHRRLEAAGSPVRSMACHPGIAASELTRHIRGGALVQPVMGWALNTAEQGALPALQAATDPDAKGGDYFGPYGFREIRGSRSARAHAMPQARDPVCSARLWDVSEAMTGVTLAL</sequence>
<dbReference type="AlphaFoldDB" id="A0A845A1V0"/>
<reference evidence="2 3" key="1">
    <citation type="submission" date="2019-12" db="EMBL/GenBank/DDBJ databases">
        <title>Genomic-based taxomic classification of the family Erythrobacteraceae.</title>
        <authorList>
            <person name="Xu L."/>
        </authorList>
    </citation>
    <scope>NUCLEOTIDE SEQUENCE [LARGE SCALE GENOMIC DNA]</scope>
    <source>
        <strain evidence="2 3">RC4-10-4</strain>
    </source>
</reference>
<accession>A0A845A1V0</accession>
<dbReference type="CDD" id="cd05327">
    <property type="entry name" value="retinol-DH_like_SDR_c_like"/>
    <property type="match status" value="1"/>
</dbReference>
<comment type="caution">
    <text evidence="2">The sequence shown here is derived from an EMBL/GenBank/DDBJ whole genome shotgun (WGS) entry which is preliminary data.</text>
</comment>
<dbReference type="Proteomes" id="UP000460626">
    <property type="component" value="Unassembled WGS sequence"/>
</dbReference>
<dbReference type="OrthoDB" id="109589at2"/>
<organism evidence="2 3">
    <name type="scientific">Aurantiacibacter arachoides</name>
    <dbReference type="NCBI Taxonomy" id="1850444"/>
    <lineage>
        <taxon>Bacteria</taxon>
        <taxon>Pseudomonadati</taxon>
        <taxon>Pseudomonadota</taxon>
        <taxon>Alphaproteobacteria</taxon>
        <taxon>Sphingomonadales</taxon>
        <taxon>Erythrobacteraceae</taxon>
        <taxon>Aurantiacibacter</taxon>
    </lineage>
</organism>
<keyword evidence="1" id="KW-0560">Oxidoreductase</keyword>
<dbReference type="SUPFAM" id="SSF51735">
    <property type="entry name" value="NAD(P)-binding Rossmann-fold domains"/>
    <property type="match status" value="1"/>
</dbReference>
<dbReference type="GO" id="GO:0019290">
    <property type="term" value="P:siderophore biosynthetic process"/>
    <property type="evidence" value="ECO:0007669"/>
    <property type="project" value="InterPro"/>
</dbReference>
<dbReference type="NCBIfam" id="NF004846">
    <property type="entry name" value="PRK06197.1"/>
    <property type="match status" value="1"/>
</dbReference>
<dbReference type="EMBL" id="WTYH01000001">
    <property type="protein sequence ID" value="MXO93550.1"/>
    <property type="molecule type" value="Genomic_DNA"/>
</dbReference>
<evidence type="ECO:0000256" key="1">
    <source>
        <dbReference type="ARBA" id="ARBA00023002"/>
    </source>
</evidence>
<name>A0A845A1V0_9SPHN</name>
<dbReference type="PANTHER" id="PTHR43157:SF31">
    <property type="entry name" value="PHOSPHATIDYLINOSITOL-GLYCAN BIOSYNTHESIS CLASS F PROTEIN"/>
    <property type="match status" value="1"/>
</dbReference>
<keyword evidence="3" id="KW-1185">Reference proteome</keyword>
<protein>
    <submittedName>
        <fullName evidence="2">SDR family NAD(P)-dependent oxidoreductase</fullName>
    </submittedName>
</protein>
<dbReference type="Gene3D" id="3.40.50.720">
    <property type="entry name" value="NAD(P)-binding Rossmann-like Domain"/>
    <property type="match status" value="1"/>
</dbReference>
<evidence type="ECO:0000313" key="3">
    <source>
        <dbReference type="Proteomes" id="UP000460626"/>
    </source>
</evidence>
<dbReference type="InterPro" id="IPR036291">
    <property type="entry name" value="NAD(P)-bd_dom_sf"/>
</dbReference>
<dbReference type="PANTHER" id="PTHR43157">
    <property type="entry name" value="PHOSPHATIDYLINOSITOL-GLYCAN BIOSYNTHESIS CLASS F PROTEIN-RELATED"/>
    <property type="match status" value="1"/>
</dbReference>
<dbReference type="Pfam" id="PF00106">
    <property type="entry name" value="adh_short"/>
    <property type="match status" value="1"/>
</dbReference>
<gene>
    <name evidence="2" type="ORF">GRI62_08015</name>
</gene>
<dbReference type="InterPro" id="IPR003560">
    <property type="entry name" value="DHB_DH"/>
</dbReference>
<proteinExistence type="predicted"/>
<evidence type="ECO:0000313" key="2">
    <source>
        <dbReference type="EMBL" id="MXO93550.1"/>
    </source>
</evidence>
<dbReference type="GO" id="GO:0008667">
    <property type="term" value="F:2,3-dihydro-2,3-dihydroxybenzoate dehydrogenase activity"/>
    <property type="evidence" value="ECO:0007669"/>
    <property type="project" value="InterPro"/>
</dbReference>
<dbReference type="PRINTS" id="PR01397">
    <property type="entry name" value="DHBDHDRGNASE"/>
</dbReference>
<dbReference type="InterPro" id="IPR002347">
    <property type="entry name" value="SDR_fam"/>
</dbReference>